<evidence type="ECO:0000259" key="3">
    <source>
        <dbReference type="Pfam" id="PF26078"/>
    </source>
</evidence>
<feature type="domain" description="Baseplate J-like central" evidence="3">
    <location>
        <begin position="182"/>
        <end position="264"/>
    </location>
</feature>
<dbReference type="PANTHER" id="PTHR37829">
    <property type="entry name" value="PHAGE-LIKE ELEMENT PBSX PROTEIN XKDT"/>
    <property type="match status" value="1"/>
</dbReference>
<feature type="domain" description="Baseplate protein J-like barrel" evidence="2">
    <location>
        <begin position="97"/>
        <end position="153"/>
    </location>
</feature>
<dbReference type="AlphaFoldDB" id="A0A3G9ILL2"/>
<evidence type="ECO:0000256" key="1">
    <source>
        <dbReference type="ARBA" id="ARBA00038087"/>
    </source>
</evidence>
<evidence type="ECO:0000313" key="6">
    <source>
        <dbReference type="Proteomes" id="UP000275368"/>
    </source>
</evidence>
<protein>
    <submittedName>
        <fullName evidence="5">Phage tail protein</fullName>
    </submittedName>
</protein>
<dbReference type="EMBL" id="AP019308">
    <property type="protein sequence ID" value="BBH19837.1"/>
    <property type="molecule type" value="Genomic_DNA"/>
</dbReference>
<accession>A0A3G9ILL2</accession>
<dbReference type="InterPro" id="IPR052399">
    <property type="entry name" value="Phage_Baseplate_Assmbl_Protein"/>
</dbReference>
<reference evidence="5 6" key="1">
    <citation type="submission" date="2018-11" db="EMBL/GenBank/DDBJ databases">
        <title>Complete genome sequence of Paenibacillus baekrokdamisoli strain KCTC 33723.</title>
        <authorList>
            <person name="Kang S.W."/>
            <person name="Lee K.C."/>
            <person name="Kim K.K."/>
            <person name="Kim J.S."/>
            <person name="Kim D.S."/>
            <person name="Ko S.H."/>
            <person name="Yang S.H."/>
            <person name="Lee J.S."/>
        </authorList>
    </citation>
    <scope>NUCLEOTIDE SEQUENCE [LARGE SCALE GENOMIC DNA]</scope>
    <source>
        <strain evidence="5 6">KCTC 33723</strain>
    </source>
</reference>
<dbReference type="InterPro" id="IPR058531">
    <property type="entry name" value="Baseplate_J_M"/>
</dbReference>
<evidence type="ECO:0000259" key="2">
    <source>
        <dbReference type="Pfam" id="PF04865"/>
    </source>
</evidence>
<comment type="similarity">
    <text evidence="1">Belongs to the Mu gp47/PBSX XkdT family.</text>
</comment>
<dbReference type="OrthoDB" id="2554267at2"/>
<dbReference type="Pfam" id="PF26078">
    <property type="entry name" value="Baseplate_J_M"/>
    <property type="match status" value="1"/>
</dbReference>
<dbReference type="KEGG" id="pbk:Back11_11820"/>
<proteinExistence type="inferred from homology"/>
<dbReference type="Pfam" id="PF04865">
    <property type="entry name" value="Baseplate_J"/>
    <property type="match status" value="1"/>
</dbReference>
<gene>
    <name evidence="5" type="ORF">Back11_11820</name>
</gene>
<sequence length="357" mass="37521">MYESQTFSAILQRMLDSVPSDVDKREGSIIYDALAPAAQMLAETYIEMAINNNLSHAQTSSGAELRKRGEDFGITAKLATAAVREGSFKDASNASFDVPIGSRFSAGELTFVVSEKIAIGTFKLVCETSGEVGNLPSGAMLPIEYISGLATATLLGLLLPGTNDETDDDYRKRFLEQVRTPPTSGNRAAYRTWALEVPGVGDAYVIPTWNGPNTVKVFVLGVDRQPATPSVVKAVKDYIDPAIGLGEGMGEGVAPAGALTTVVAAPGVQVNVTATVVLSGSQTLAQVKMDFERALTLHLAGIAYSEDRNVKYARIGTLLLDTTGVADYAGLEVNGGTGNVTVSEGSVAVKGTVIIHE</sequence>
<dbReference type="Pfam" id="PF26079">
    <property type="entry name" value="Baseplate_J_C"/>
    <property type="match status" value="1"/>
</dbReference>
<dbReference type="InterPro" id="IPR058530">
    <property type="entry name" value="Baseplate_J-like_C"/>
</dbReference>
<dbReference type="Proteomes" id="UP000275368">
    <property type="component" value="Chromosome"/>
</dbReference>
<organism evidence="5 6">
    <name type="scientific">Paenibacillus baekrokdamisoli</name>
    <dbReference type="NCBI Taxonomy" id="1712516"/>
    <lineage>
        <taxon>Bacteria</taxon>
        <taxon>Bacillati</taxon>
        <taxon>Bacillota</taxon>
        <taxon>Bacilli</taxon>
        <taxon>Bacillales</taxon>
        <taxon>Paenibacillaceae</taxon>
        <taxon>Paenibacillus</taxon>
    </lineage>
</organism>
<dbReference type="PANTHER" id="PTHR37829:SF3">
    <property type="entry name" value="PROTEIN JAYE-RELATED"/>
    <property type="match status" value="1"/>
</dbReference>
<evidence type="ECO:0000259" key="4">
    <source>
        <dbReference type="Pfam" id="PF26079"/>
    </source>
</evidence>
<dbReference type="InterPro" id="IPR006949">
    <property type="entry name" value="Barrel_Baseplate_J-like"/>
</dbReference>
<keyword evidence="6" id="KW-1185">Reference proteome</keyword>
<name>A0A3G9ILL2_9BACL</name>
<dbReference type="RefSeq" id="WP_125654468.1">
    <property type="nucleotide sequence ID" value="NZ_AP019308.1"/>
</dbReference>
<feature type="domain" description="Baseplate J-like C-terminal" evidence="4">
    <location>
        <begin position="270"/>
        <end position="354"/>
    </location>
</feature>
<evidence type="ECO:0000313" key="5">
    <source>
        <dbReference type="EMBL" id="BBH19837.1"/>
    </source>
</evidence>